<dbReference type="Pfam" id="PF13671">
    <property type="entry name" value="AAA_33"/>
    <property type="match status" value="1"/>
</dbReference>
<evidence type="ECO:0000313" key="8">
    <source>
        <dbReference type="Proteomes" id="UP001596087"/>
    </source>
</evidence>
<dbReference type="InterPro" id="IPR011251">
    <property type="entry name" value="Luciferase-like_dom"/>
</dbReference>
<dbReference type="Gene3D" id="3.20.20.30">
    <property type="entry name" value="Luciferase-like domain"/>
    <property type="match status" value="1"/>
</dbReference>
<sequence length="486" mass="51377">MPDPSDARLPDPALVVLVGASGAGKSTWARARYRTQEIVSSDDLRGVVGSGPHDLDASGDAFDLLERIVAARLGRGLTTVVDTLGLDPARRTAWLVRARDAGLPAVAVVMDTGAARCRARNGARERPVPAKVLAGQLATARDVGPVLAAEGWDVVHTVADDAQGAGPDPQGSRGPHERPASTSTADDRRSSQGLRVVLQLSRFPWGEEPGQWVTSMARAADEAGFWGLSLMDHLVQIPQVGRAWEPIPEPWVTLGAVAGLGTRLHLGPLVSPVTLRPAGVTAKAAATLDVLTGGRAFLGLGAGWWEREHAGHGIAFPPAADRLDTLEATIETCRALWAAGTREHEGERVRLPETTSYPRPVHDVPVLVGGSGARTLRIGARLADAVNVRTDQVERALAAVRGTDVRVTVLDLPVIGRDRDDVWARVERLRGRTAAATYAARTHAGTVAHHRDRWGALAEVGVDTVFLGVPDLATPDDVAALAGLTR</sequence>
<dbReference type="Pfam" id="PF00296">
    <property type="entry name" value="Bac_luciferase"/>
    <property type="match status" value="1"/>
</dbReference>
<gene>
    <name evidence="7" type="ORF">ACFPGP_09755</name>
</gene>
<dbReference type="SUPFAM" id="SSF51679">
    <property type="entry name" value="Bacterial luciferase-like"/>
    <property type="match status" value="1"/>
</dbReference>
<feature type="compositionally biased region" description="Basic and acidic residues" evidence="5">
    <location>
        <begin position="174"/>
        <end position="190"/>
    </location>
</feature>
<keyword evidence="2" id="KW-0288">FMN</keyword>
<keyword evidence="8" id="KW-1185">Reference proteome</keyword>
<dbReference type="InterPro" id="IPR050172">
    <property type="entry name" value="SsuD_RutA_monooxygenase"/>
</dbReference>
<organism evidence="7 8">
    <name type="scientific">Nocardioides taihuensis</name>
    <dbReference type="NCBI Taxonomy" id="1835606"/>
    <lineage>
        <taxon>Bacteria</taxon>
        <taxon>Bacillati</taxon>
        <taxon>Actinomycetota</taxon>
        <taxon>Actinomycetes</taxon>
        <taxon>Propionibacteriales</taxon>
        <taxon>Nocardioidaceae</taxon>
        <taxon>Nocardioides</taxon>
    </lineage>
</organism>
<evidence type="ECO:0000256" key="3">
    <source>
        <dbReference type="ARBA" id="ARBA00023002"/>
    </source>
</evidence>
<dbReference type="PANTHER" id="PTHR42847">
    <property type="entry name" value="ALKANESULFONATE MONOOXYGENASE"/>
    <property type="match status" value="1"/>
</dbReference>
<evidence type="ECO:0000256" key="5">
    <source>
        <dbReference type="SAM" id="MobiDB-lite"/>
    </source>
</evidence>
<dbReference type="EMBL" id="JBHSKD010000009">
    <property type="protein sequence ID" value="MFC5176956.1"/>
    <property type="molecule type" value="Genomic_DNA"/>
</dbReference>
<keyword evidence="3" id="KW-0560">Oxidoreductase</keyword>
<protein>
    <submittedName>
        <fullName evidence="7">LLM class flavin-dependent oxidoreductase</fullName>
    </submittedName>
</protein>
<evidence type="ECO:0000259" key="6">
    <source>
        <dbReference type="Pfam" id="PF00296"/>
    </source>
</evidence>
<feature type="domain" description="Luciferase-like" evidence="6">
    <location>
        <begin position="213"/>
        <end position="456"/>
    </location>
</feature>
<evidence type="ECO:0000256" key="2">
    <source>
        <dbReference type="ARBA" id="ARBA00022643"/>
    </source>
</evidence>
<dbReference type="SUPFAM" id="SSF52540">
    <property type="entry name" value="P-loop containing nucleoside triphosphate hydrolases"/>
    <property type="match status" value="1"/>
</dbReference>
<accession>A0ABW0BI57</accession>
<dbReference type="Gene3D" id="3.40.50.300">
    <property type="entry name" value="P-loop containing nucleotide triphosphate hydrolases"/>
    <property type="match status" value="1"/>
</dbReference>
<reference evidence="8" key="1">
    <citation type="journal article" date="2019" name="Int. J. Syst. Evol. Microbiol.">
        <title>The Global Catalogue of Microorganisms (GCM) 10K type strain sequencing project: providing services to taxonomists for standard genome sequencing and annotation.</title>
        <authorList>
            <consortium name="The Broad Institute Genomics Platform"/>
            <consortium name="The Broad Institute Genome Sequencing Center for Infectious Disease"/>
            <person name="Wu L."/>
            <person name="Ma J."/>
        </authorList>
    </citation>
    <scope>NUCLEOTIDE SEQUENCE [LARGE SCALE GENOMIC DNA]</scope>
    <source>
        <strain evidence="8">DFY41</strain>
    </source>
</reference>
<keyword evidence="4" id="KW-0503">Monooxygenase</keyword>
<dbReference type="InterPro" id="IPR027417">
    <property type="entry name" value="P-loop_NTPase"/>
</dbReference>
<keyword evidence="1" id="KW-0285">Flavoprotein</keyword>
<name>A0ABW0BI57_9ACTN</name>
<feature type="region of interest" description="Disordered" evidence="5">
    <location>
        <begin position="160"/>
        <end position="191"/>
    </location>
</feature>
<dbReference type="RefSeq" id="WP_378589631.1">
    <property type="nucleotide sequence ID" value="NZ_JBHSKD010000009.1"/>
</dbReference>
<evidence type="ECO:0000313" key="7">
    <source>
        <dbReference type="EMBL" id="MFC5176956.1"/>
    </source>
</evidence>
<dbReference type="Proteomes" id="UP001596087">
    <property type="component" value="Unassembled WGS sequence"/>
</dbReference>
<proteinExistence type="predicted"/>
<comment type="caution">
    <text evidence="7">The sequence shown here is derived from an EMBL/GenBank/DDBJ whole genome shotgun (WGS) entry which is preliminary data.</text>
</comment>
<dbReference type="PANTHER" id="PTHR42847:SF4">
    <property type="entry name" value="ALKANESULFONATE MONOOXYGENASE-RELATED"/>
    <property type="match status" value="1"/>
</dbReference>
<evidence type="ECO:0000256" key="4">
    <source>
        <dbReference type="ARBA" id="ARBA00023033"/>
    </source>
</evidence>
<dbReference type="InterPro" id="IPR036661">
    <property type="entry name" value="Luciferase-like_sf"/>
</dbReference>
<evidence type="ECO:0000256" key="1">
    <source>
        <dbReference type="ARBA" id="ARBA00022630"/>
    </source>
</evidence>